<comment type="similarity">
    <text evidence="2">Belongs to the BMP lipoprotein family.</text>
</comment>
<dbReference type="PANTHER" id="PTHR34296">
    <property type="entry name" value="TRANSCRIPTIONAL ACTIVATOR PROTEIN MED"/>
    <property type="match status" value="1"/>
</dbReference>
<dbReference type="AlphaFoldDB" id="A0A0M0LGS4"/>
<evidence type="ECO:0000313" key="8">
    <source>
        <dbReference type="EMBL" id="KOO50285.1"/>
    </source>
</evidence>
<dbReference type="SUPFAM" id="SSF53822">
    <property type="entry name" value="Periplasmic binding protein-like I"/>
    <property type="match status" value="1"/>
</dbReference>
<name>A0A0M0LGS4_9BACI</name>
<dbReference type="GO" id="GO:0005886">
    <property type="term" value="C:plasma membrane"/>
    <property type="evidence" value="ECO:0007669"/>
    <property type="project" value="UniProtKB-SubCell"/>
</dbReference>
<gene>
    <name evidence="8" type="ORF">AMD01_00540</name>
</gene>
<protein>
    <submittedName>
        <fullName evidence="8">Transcriptional regulator</fullName>
    </submittedName>
</protein>
<comment type="caution">
    <text evidence="8">The sequence shown here is derived from an EMBL/GenBank/DDBJ whole genome shotgun (WGS) entry which is preliminary data.</text>
</comment>
<dbReference type="InterPro" id="IPR003760">
    <property type="entry name" value="PnrA-like"/>
</dbReference>
<dbReference type="InterPro" id="IPR050957">
    <property type="entry name" value="BMP_lipoprotein"/>
</dbReference>
<dbReference type="PROSITE" id="PS51257">
    <property type="entry name" value="PROKAR_LIPOPROTEIN"/>
    <property type="match status" value="1"/>
</dbReference>
<proteinExistence type="inferred from homology"/>
<accession>A0A0M0LGS4</accession>
<dbReference type="Gene3D" id="3.40.50.2300">
    <property type="match status" value="2"/>
</dbReference>
<evidence type="ECO:0000313" key="9">
    <source>
        <dbReference type="Proteomes" id="UP000037558"/>
    </source>
</evidence>
<evidence type="ECO:0000256" key="1">
    <source>
        <dbReference type="ARBA" id="ARBA00004193"/>
    </source>
</evidence>
<dbReference type="InterPro" id="IPR028082">
    <property type="entry name" value="Peripla_BP_I"/>
</dbReference>
<evidence type="ECO:0000259" key="7">
    <source>
        <dbReference type="Pfam" id="PF02608"/>
    </source>
</evidence>
<evidence type="ECO:0000256" key="2">
    <source>
        <dbReference type="ARBA" id="ARBA00008610"/>
    </source>
</evidence>
<dbReference type="STRING" id="284581.AMD01_00540"/>
<dbReference type="CDD" id="cd06353">
    <property type="entry name" value="PBP1_Med-like"/>
    <property type="match status" value="1"/>
</dbReference>
<sequence length="320" mass="35829">MKRPLSIGCIIVLVLFLASCGQPKDGQLKSVGLLVPETINDQVWGTNGYKGMLKIQSTYNRDVFYKEHTDSERAVKQAVKEFSKQGVNLIFGHGEEYASYFNKLGKQYPDIHFVSFNGKAKGDNVTTVNFKGKAMGFFGGMVAGKMTKSKKVGVIAAYDWQPEVKGFLDGVKFQQPNAKVEMKVVKSWDDKKTARQYADEMIKSGVDVVYPAGDGFNVSIIEKLREKGIYAIGYVADQSDLGQNTVLTSTVQHVDTLYELVAKDYDKGTLKTGNLMYDFDNKVISLGKFSPLVDKAYQEEIRHYINEYKKTGKLPDQQQK</sequence>
<evidence type="ECO:0000256" key="3">
    <source>
        <dbReference type="ARBA" id="ARBA00022475"/>
    </source>
</evidence>
<evidence type="ECO:0000256" key="6">
    <source>
        <dbReference type="ARBA" id="ARBA00023288"/>
    </source>
</evidence>
<dbReference type="RefSeq" id="WP_053399434.1">
    <property type="nucleotide sequence ID" value="NZ_JAUKEN010000002.1"/>
</dbReference>
<dbReference type="EMBL" id="LILC01000002">
    <property type="protein sequence ID" value="KOO50285.1"/>
    <property type="molecule type" value="Genomic_DNA"/>
</dbReference>
<dbReference type="OrthoDB" id="2556857at2"/>
<keyword evidence="9" id="KW-1185">Reference proteome</keyword>
<reference evidence="9" key="1">
    <citation type="submission" date="2015-08" db="EMBL/GenBank/DDBJ databases">
        <title>Fjat-14210 dsm16467.</title>
        <authorList>
            <person name="Liu B."/>
            <person name="Wang J."/>
            <person name="Zhu Y."/>
            <person name="Liu G."/>
            <person name="Chen Q."/>
            <person name="Chen Z."/>
            <person name="Lan J."/>
            <person name="Che J."/>
            <person name="Ge C."/>
            <person name="Shi H."/>
            <person name="Pan Z."/>
            <person name="Liu X."/>
        </authorList>
    </citation>
    <scope>NUCLEOTIDE SEQUENCE [LARGE SCALE GENOMIC DNA]</scope>
    <source>
        <strain evidence="9">DSM 16467</strain>
    </source>
</reference>
<dbReference type="Proteomes" id="UP000037558">
    <property type="component" value="Unassembled WGS sequence"/>
</dbReference>
<comment type="subcellular location">
    <subcellularLocation>
        <location evidence="1">Cell membrane</location>
        <topology evidence="1">Lipid-anchor</topology>
    </subcellularLocation>
</comment>
<organism evidence="8 9">
    <name type="scientific">Priestia koreensis</name>
    <dbReference type="NCBI Taxonomy" id="284581"/>
    <lineage>
        <taxon>Bacteria</taxon>
        <taxon>Bacillati</taxon>
        <taxon>Bacillota</taxon>
        <taxon>Bacilli</taxon>
        <taxon>Bacillales</taxon>
        <taxon>Bacillaceae</taxon>
        <taxon>Priestia</taxon>
    </lineage>
</organism>
<dbReference type="PATRIC" id="fig|284581.3.peg.349"/>
<dbReference type="Pfam" id="PF02608">
    <property type="entry name" value="Bmp"/>
    <property type="match status" value="1"/>
</dbReference>
<dbReference type="PANTHER" id="PTHR34296:SF2">
    <property type="entry name" value="ABC TRANSPORTER GUANOSINE-BINDING PROTEIN NUPN"/>
    <property type="match status" value="1"/>
</dbReference>
<keyword evidence="4" id="KW-0732">Signal</keyword>
<evidence type="ECO:0000256" key="5">
    <source>
        <dbReference type="ARBA" id="ARBA00023136"/>
    </source>
</evidence>
<keyword evidence="6" id="KW-0449">Lipoprotein</keyword>
<feature type="domain" description="ABC transporter substrate-binding protein PnrA-like" evidence="7">
    <location>
        <begin position="29"/>
        <end position="318"/>
    </location>
</feature>
<keyword evidence="5" id="KW-0472">Membrane</keyword>
<keyword evidence="3" id="KW-1003">Cell membrane</keyword>
<evidence type="ECO:0000256" key="4">
    <source>
        <dbReference type="ARBA" id="ARBA00022729"/>
    </source>
</evidence>